<dbReference type="EMBL" id="CM007894">
    <property type="protein sequence ID" value="OTG26510.1"/>
    <property type="molecule type" value="Genomic_DNA"/>
</dbReference>
<proteinExistence type="inferred from homology"/>
<dbReference type="PANTHER" id="PTHR45648">
    <property type="entry name" value="GDSL LIPASE/ACYLHYDROLASE FAMILY PROTEIN (AFU_ORTHOLOGUE AFUA_4G14700)"/>
    <property type="match status" value="1"/>
</dbReference>
<evidence type="ECO:0000313" key="4">
    <source>
        <dbReference type="EMBL" id="OTG26510.1"/>
    </source>
</evidence>
<dbReference type="InterPro" id="IPR036514">
    <property type="entry name" value="SGNH_hydro_sf"/>
</dbReference>
<keyword evidence="5" id="KW-1185">Reference proteome</keyword>
<protein>
    <submittedName>
        <fullName evidence="4">Putative lipase, GDSL, active site, SGNH hydrolase-type esterase domain protein</fullName>
    </submittedName>
</protein>
<comment type="similarity">
    <text evidence="1">Belongs to the 'GDSL' lipolytic enzyme family.</text>
</comment>
<dbReference type="CDD" id="cd01837">
    <property type="entry name" value="SGNH_plant_lipase_like"/>
    <property type="match status" value="1"/>
</dbReference>
<evidence type="ECO:0000256" key="2">
    <source>
        <dbReference type="ARBA" id="ARBA00022801"/>
    </source>
</evidence>
<dbReference type="FunCoup" id="A0A251USZ8">
    <property type="interactions" value="94"/>
</dbReference>
<dbReference type="InParanoid" id="A0A251USZ8"/>
<keyword evidence="3" id="KW-0442">Lipid degradation</keyword>
<dbReference type="Gene3D" id="3.40.50.1110">
    <property type="entry name" value="SGNH hydrolase"/>
    <property type="match status" value="1"/>
</dbReference>
<dbReference type="GO" id="GO:0016298">
    <property type="term" value="F:lipase activity"/>
    <property type="evidence" value="ECO:0007669"/>
    <property type="project" value="InterPro"/>
</dbReference>
<keyword evidence="3" id="KW-0443">Lipid metabolism</keyword>
<gene>
    <name evidence="4" type="ORF">HannXRQ_Chr05g0159491</name>
</gene>
<dbReference type="InterPro" id="IPR001087">
    <property type="entry name" value="GDSL"/>
</dbReference>
<evidence type="ECO:0000313" key="5">
    <source>
        <dbReference type="Proteomes" id="UP000215914"/>
    </source>
</evidence>
<accession>A0A251USZ8</accession>
<keyword evidence="2 4" id="KW-0378">Hydrolase</keyword>
<name>A0A251USZ8_HELAN</name>
<dbReference type="InterPro" id="IPR051058">
    <property type="entry name" value="GDSL_Est/Lipase"/>
</dbReference>
<dbReference type="Proteomes" id="UP000215914">
    <property type="component" value="Chromosome 5"/>
</dbReference>
<dbReference type="GO" id="GO:0016042">
    <property type="term" value="P:lipid catabolic process"/>
    <property type="evidence" value="ECO:0007669"/>
    <property type="project" value="UniProtKB-KW"/>
</dbReference>
<sequence length="524" mass="58520">MAHDYMYIHQTSRTQHMTPVAHHSYALHELCVLRMIYALRMTSFAIQIQTQNYNSHASSVIHKTTQKLKTQKVYVMFFSYMLSFSHYKKPHGPLFRHIFTIRTLTNTSEIRIVTWIIFLSRRSHSYFGFVSPLYKPLSNHPLTHTLHTKHTLAMTTSINGASLNLIITSLFLYVLLLGSGCLCESVPGLYVFGDSLADAGNNNYLALSLAKADFPHNGVDFPTGQATGRFSNGKNAADFIAEKVGLPSAPPYLSLVLKSKKLSSTNATVTGVSFASGGAGIFNGTYELFKQSIPLTTQVEYYSLVHDQLVQQLGSAGAQAHLSKSLFLVVIGSNDLFGYFNKDSQVSKQYTPQQYVDLMASTLKELLKRLYGLGARKFVVSGVGVIGCCPAQRKQNTTSECRVEANYWSTKYNDGLKALLRDLKVESSDFHYSYFQTYDVMNGLIQHPETYGFTEIKAACCGLGNLNADIPCIPISIYCSNRKNHLFWDLYHPTEYASSIFARSLYSGSQQVTTPMNVEQLINV</sequence>
<organism evidence="4 5">
    <name type="scientific">Helianthus annuus</name>
    <name type="common">Common sunflower</name>
    <dbReference type="NCBI Taxonomy" id="4232"/>
    <lineage>
        <taxon>Eukaryota</taxon>
        <taxon>Viridiplantae</taxon>
        <taxon>Streptophyta</taxon>
        <taxon>Embryophyta</taxon>
        <taxon>Tracheophyta</taxon>
        <taxon>Spermatophyta</taxon>
        <taxon>Magnoliopsida</taxon>
        <taxon>eudicotyledons</taxon>
        <taxon>Gunneridae</taxon>
        <taxon>Pentapetalae</taxon>
        <taxon>asterids</taxon>
        <taxon>campanulids</taxon>
        <taxon>Asterales</taxon>
        <taxon>Asteraceae</taxon>
        <taxon>Asteroideae</taxon>
        <taxon>Heliantheae alliance</taxon>
        <taxon>Heliantheae</taxon>
        <taxon>Helianthus</taxon>
    </lineage>
</organism>
<dbReference type="SUPFAM" id="SSF52266">
    <property type="entry name" value="SGNH hydrolase"/>
    <property type="match status" value="1"/>
</dbReference>
<dbReference type="InterPro" id="IPR008265">
    <property type="entry name" value="Lipase_GDSL_AS"/>
</dbReference>
<dbReference type="PROSITE" id="PS01098">
    <property type="entry name" value="LIPASE_GDSL_SER"/>
    <property type="match status" value="1"/>
</dbReference>
<evidence type="ECO:0000256" key="3">
    <source>
        <dbReference type="ARBA" id="ARBA00022963"/>
    </source>
</evidence>
<dbReference type="InterPro" id="IPR035669">
    <property type="entry name" value="SGNH_plant_lipase-like"/>
</dbReference>
<dbReference type="AlphaFoldDB" id="A0A251USZ8"/>
<dbReference type="PANTHER" id="PTHR45648:SF90">
    <property type="entry name" value="GDSL-LIKE LIPASE_ACYLHYDROLASE SUPERFAMILY PROTEIN-RELATED"/>
    <property type="match status" value="1"/>
</dbReference>
<dbReference type="OMA" id="STTHECN"/>
<dbReference type="Pfam" id="PF00657">
    <property type="entry name" value="Lipase_GDSL"/>
    <property type="match status" value="1"/>
</dbReference>
<evidence type="ECO:0000256" key="1">
    <source>
        <dbReference type="ARBA" id="ARBA00008668"/>
    </source>
</evidence>
<dbReference type="STRING" id="4232.A0A251USZ8"/>
<reference evidence="5" key="1">
    <citation type="journal article" date="2017" name="Nature">
        <title>The sunflower genome provides insights into oil metabolism, flowering and Asterid evolution.</title>
        <authorList>
            <person name="Badouin H."/>
            <person name="Gouzy J."/>
            <person name="Grassa C.J."/>
            <person name="Murat F."/>
            <person name="Staton S.E."/>
            <person name="Cottret L."/>
            <person name="Lelandais-Briere C."/>
            <person name="Owens G.L."/>
            <person name="Carrere S."/>
            <person name="Mayjonade B."/>
            <person name="Legrand L."/>
            <person name="Gill N."/>
            <person name="Kane N.C."/>
            <person name="Bowers J.E."/>
            <person name="Hubner S."/>
            <person name="Bellec A."/>
            <person name="Berard A."/>
            <person name="Berges H."/>
            <person name="Blanchet N."/>
            <person name="Boniface M.C."/>
            <person name="Brunel D."/>
            <person name="Catrice O."/>
            <person name="Chaidir N."/>
            <person name="Claudel C."/>
            <person name="Donnadieu C."/>
            <person name="Faraut T."/>
            <person name="Fievet G."/>
            <person name="Helmstetter N."/>
            <person name="King M."/>
            <person name="Knapp S.J."/>
            <person name="Lai Z."/>
            <person name="Le Paslier M.C."/>
            <person name="Lippi Y."/>
            <person name="Lorenzon L."/>
            <person name="Mandel J.R."/>
            <person name="Marage G."/>
            <person name="Marchand G."/>
            <person name="Marquand E."/>
            <person name="Bret-Mestries E."/>
            <person name="Morien E."/>
            <person name="Nambeesan S."/>
            <person name="Nguyen T."/>
            <person name="Pegot-Espagnet P."/>
            <person name="Pouilly N."/>
            <person name="Raftis F."/>
            <person name="Sallet E."/>
            <person name="Schiex T."/>
            <person name="Thomas J."/>
            <person name="Vandecasteele C."/>
            <person name="Vares D."/>
            <person name="Vear F."/>
            <person name="Vautrin S."/>
            <person name="Crespi M."/>
            <person name="Mangin B."/>
            <person name="Burke J.M."/>
            <person name="Salse J."/>
            <person name="Munos S."/>
            <person name="Vincourt P."/>
            <person name="Rieseberg L.H."/>
            <person name="Langlade N.B."/>
        </authorList>
    </citation>
    <scope>NUCLEOTIDE SEQUENCE [LARGE SCALE GENOMIC DNA]</scope>
    <source>
        <strain evidence="5">cv. SF193</strain>
    </source>
</reference>